<gene>
    <name evidence="1" type="ORF">KHA91_17690</name>
</gene>
<dbReference type="SUPFAM" id="SSF56059">
    <property type="entry name" value="Glutathione synthetase ATP-binding domain-like"/>
    <property type="match status" value="1"/>
</dbReference>
<protein>
    <submittedName>
        <fullName evidence="1">YheC/YheD family protein</fullName>
    </submittedName>
</protein>
<evidence type="ECO:0000313" key="1">
    <source>
        <dbReference type="EMBL" id="MBS4224545.1"/>
    </source>
</evidence>
<dbReference type="AlphaFoldDB" id="A0A942UND9"/>
<sequence length="239" mass="27902">MRDKWRDYQVMGGEETLHKYLPETQLLTKRSLWEFMNRYNQVIIKPRHGYRGLGVSTISSLDKDLFEIHIENRKITLTDREEVYDYLKDLQKSHYYNRYIVQQRIPLATIDDCPFDLRVMVQRKRGSSNWVVTGKAAKVAAENFLVTNVAQNVLPVEEAIQNSTLCHIQHQSLLPEIDNIGIQAATKLNPKYRTVGFDIGIDHNGKIWIIEANFNPVISIFDLLIDKMMYETIKKFKKG</sequence>
<dbReference type="InterPro" id="IPR026838">
    <property type="entry name" value="YheC/D"/>
</dbReference>
<dbReference type="RefSeq" id="WP_213099599.1">
    <property type="nucleotide sequence ID" value="NZ_JAGYPH010000004.1"/>
</dbReference>
<dbReference type="Gene3D" id="3.30.470.20">
    <property type="entry name" value="ATP-grasp fold, B domain"/>
    <property type="match status" value="1"/>
</dbReference>
<proteinExistence type="predicted"/>
<keyword evidence="2" id="KW-1185">Reference proteome</keyword>
<dbReference type="EMBL" id="JAGYPN010000004">
    <property type="protein sequence ID" value="MBS4224545.1"/>
    <property type="molecule type" value="Genomic_DNA"/>
</dbReference>
<name>A0A942UND9_9BACI</name>
<organism evidence="1 2">
    <name type="scientific">Lederbergia citrea</name>
    <dbReference type="NCBI Taxonomy" id="2833581"/>
    <lineage>
        <taxon>Bacteria</taxon>
        <taxon>Bacillati</taxon>
        <taxon>Bacillota</taxon>
        <taxon>Bacilli</taxon>
        <taxon>Bacillales</taxon>
        <taxon>Bacillaceae</taxon>
        <taxon>Lederbergia</taxon>
    </lineage>
</organism>
<accession>A0A942UND9</accession>
<dbReference type="Pfam" id="PF14398">
    <property type="entry name" value="ATPgrasp_YheCD"/>
    <property type="match status" value="1"/>
</dbReference>
<comment type="caution">
    <text evidence="1">The sequence shown here is derived from an EMBL/GenBank/DDBJ whole genome shotgun (WGS) entry which is preliminary data.</text>
</comment>
<dbReference type="Proteomes" id="UP000676456">
    <property type="component" value="Unassembled WGS sequence"/>
</dbReference>
<reference evidence="1 2" key="1">
    <citation type="submission" date="2021-05" db="EMBL/GenBank/DDBJ databases">
        <title>Novel Bacillus species.</title>
        <authorList>
            <person name="Liu G."/>
        </authorList>
    </citation>
    <scope>NUCLEOTIDE SEQUENCE [LARGE SCALE GENOMIC DNA]</scope>
    <source>
        <strain evidence="1 2">FJAT-49682</strain>
    </source>
</reference>
<evidence type="ECO:0000313" key="2">
    <source>
        <dbReference type="Proteomes" id="UP000676456"/>
    </source>
</evidence>